<dbReference type="InterPro" id="IPR007219">
    <property type="entry name" value="XnlR_reg_dom"/>
</dbReference>
<evidence type="ECO:0000256" key="5">
    <source>
        <dbReference type="ARBA" id="ARBA00023163"/>
    </source>
</evidence>
<keyword evidence="2" id="KW-0862">Zinc</keyword>
<evidence type="ECO:0000313" key="10">
    <source>
        <dbReference type="Proteomes" id="UP000018001"/>
    </source>
</evidence>
<comment type="caution">
    <text evidence="9">The sequence shown here is derived from an EMBL/GenBank/DDBJ whole genome shotgun (WGS) entry which is preliminary data.</text>
</comment>
<keyword evidence="7" id="KW-0175">Coiled coil</keyword>
<evidence type="ECO:0000256" key="3">
    <source>
        <dbReference type="ARBA" id="ARBA00023015"/>
    </source>
</evidence>
<evidence type="ECO:0000256" key="4">
    <source>
        <dbReference type="ARBA" id="ARBA00023125"/>
    </source>
</evidence>
<dbReference type="OrthoDB" id="4337792at2759"/>
<dbReference type="GO" id="GO:0000978">
    <property type="term" value="F:RNA polymerase II cis-regulatory region sequence-specific DNA binding"/>
    <property type="evidence" value="ECO:0007669"/>
    <property type="project" value="TreeGrafter"/>
</dbReference>
<dbReference type="PANTHER" id="PTHR31944:SF131">
    <property type="entry name" value="HEME-RESPONSIVE ZINC FINGER TRANSCRIPTION FACTOR HAP1"/>
    <property type="match status" value="1"/>
</dbReference>
<dbReference type="Proteomes" id="UP000018001">
    <property type="component" value="Unassembled WGS sequence"/>
</dbReference>
<dbReference type="GO" id="GO:0001228">
    <property type="term" value="F:DNA-binding transcription activator activity, RNA polymerase II-specific"/>
    <property type="evidence" value="ECO:0007669"/>
    <property type="project" value="TreeGrafter"/>
</dbReference>
<keyword evidence="5" id="KW-0804">Transcription</keyword>
<dbReference type="Pfam" id="PF01408">
    <property type="entry name" value="GFO_IDH_MocA"/>
    <property type="match status" value="1"/>
</dbReference>
<reference evidence="10" key="1">
    <citation type="journal article" date="2014" name="Genome Announc.">
        <title>Draft genome sequence of the formaldehyde-resistant fungus Byssochlamys spectabilis No. 5 (anamorph Paecilomyces variotii No. 5) (NBRC109023).</title>
        <authorList>
            <person name="Oka T."/>
            <person name="Ekino K."/>
            <person name="Fukuda K."/>
            <person name="Nomura Y."/>
        </authorList>
    </citation>
    <scope>NUCLEOTIDE SEQUENCE [LARGE SCALE GENOMIC DNA]</scope>
    <source>
        <strain evidence="10">No. 5 / NBRC 109023</strain>
    </source>
</reference>
<evidence type="ECO:0000313" key="9">
    <source>
        <dbReference type="EMBL" id="GAD91894.1"/>
    </source>
</evidence>
<evidence type="ECO:0000256" key="6">
    <source>
        <dbReference type="ARBA" id="ARBA00023242"/>
    </source>
</evidence>
<keyword evidence="10" id="KW-1185">Reference proteome</keyword>
<name>V5F7U8_BYSSN</name>
<keyword evidence="6" id="KW-0539">Nucleus</keyword>
<dbReference type="SMART" id="SM00906">
    <property type="entry name" value="Fungal_trans"/>
    <property type="match status" value="1"/>
</dbReference>
<feature type="coiled-coil region" evidence="7">
    <location>
        <begin position="374"/>
        <end position="401"/>
    </location>
</feature>
<dbReference type="GO" id="GO:0005634">
    <property type="term" value="C:nucleus"/>
    <property type="evidence" value="ECO:0007669"/>
    <property type="project" value="TreeGrafter"/>
</dbReference>
<dbReference type="GO" id="GO:0006351">
    <property type="term" value="P:DNA-templated transcription"/>
    <property type="evidence" value="ECO:0007669"/>
    <property type="project" value="InterPro"/>
</dbReference>
<dbReference type="InterPro" id="IPR036291">
    <property type="entry name" value="NAD(P)-bd_dom_sf"/>
</dbReference>
<gene>
    <name evidence="9" type="ORF">PVAR5_0476</name>
</gene>
<keyword evidence="3" id="KW-0805">Transcription regulation</keyword>
<evidence type="ECO:0000259" key="8">
    <source>
        <dbReference type="SMART" id="SM00906"/>
    </source>
</evidence>
<dbReference type="Pfam" id="PF04082">
    <property type="entry name" value="Fungal_trans"/>
    <property type="match status" value="1"/>
</dbReference>
<dbReference type="InterPro" id="IPR051430">
    <property type="entry name" value="Fungal_TF_Env_Response"/>
</dbReference>
<dbReference type="InterPro" id="IPR055080">
    <property type="entry name" value="Gal80p-like_C"/>
</dbReference>
<dbReference type="PANTHER" id="PTHR31944">
    <property type="entry name" value="HEME-RESPONSIVE ZINC FINGER TRANSCRIPTION FACTOR HAP1"/>
    <property type="match status" value="1"/>
</dbReference>
<dbReference type="eggNOG" id="KOG2741">
    <property type="taxonomic scope" value="Eukaryota"/>
</dbReference>
<dbReference type="CDD" id="cd12148">
    <property type="entry name" value="fungal_TF_MHR"/>
    <property type="match status" value="1"/>
</dbReference>
<dbReference type="Gene3D" id="3.30.360.10">
    <property type="entry name" value="Dihydrodipicolinate Reductase, domain 2"/>
    <property type="match status" value="1"/>
</dbReference>
<dbReference type="SUPFAM" id="SSF51735">
    <property type="entry name" value="NAD(P)-binding Rossmann-fold domains"/>
    <property type="match status" value="1"/>
</dbReference>
<organism evidence="9 10">
    <name type="scientific">Byssochlamys spectabilis (strain No. 5 / NBRC 109023)</name>
    <name type="common">Paecilomyces variotii</name>
    <dbReference type="NCBI Taxonomy" id="1356009"/>
    <lineage>
        <taxon>Eukaryota</taxon>
        <taxon>Fungi</taxon>
        <taxon>Dikarya</taxon>
        <taxon>Ascomycota</taxon>
        <taxon>Pezizomycotina</taxon>
        <taxon>Eurotiomycetes</taxon>
        <taxon>Eurotiomycetidae</taxon>
        <taxon>Eurotiales</taxon>
        <taxon>Thermoascaceae</taxon>
        <taxon>Paecilomyces</taxon>
    </lineage>
</organism>
<proteinExistence type="predicted"/>
<dbReference type="Gene3D" id="3.40.50.720">
    <property type="entry name" value="NAD(P)-binding Rossmann-like Domain"/>
    <property type="match status" value="1"/>
</dbReference>
<dbReference type="InParanoid" id="V5F7U8"/>
<feature type="domain" description="Xylanolytic transcriptional activator regulatory" evidence="8">
    <location>
        <begin position="636"/>
        <end position="710"/>
    </location>
</feature>
<dbReference type="HOGENOM" id="CLU_291339_0_0_1"/>
<evidence type="ECO:0000256" key="2">
    <source>
        <dbReference type="ARBA" id="ARBA00022833"/>
    </source>
</evidence>
<accession>V5F7U8</accession>
<dbReference type="InterPro" id="IPR000683">
    <property type="entry name" value="Gfo/Idh/MocA-like_OxRdtase_N"/>
</dbReference>
<evidence type="ECO:0000256" key="1">
    <source>
        <dbReference type="ARBA" id="ARBA00022723"/>
    </source>
</evidence>
<dbReference type="SUPFAM" id="SSF55347">
    <property type="entry name" value="Glyceraldehyde-3-phosphate dehydrogenase-like, C-terminal domain"/>
    <property type="match status" value="1"/>
</dbReference>
<dbReference type="GO" id="GO:0000166">
    <property type="term" value="F:nucleotide binding"/>
    <property type="evidence" value="ECO:0007669"/>
    <property type="project" value="InterPro"/>
</dbReference>
<sequence>MRPIRVGLIGLTGSSSTGTSWAANAHLPYLKKSPHYEIVALLNSTIDAARAAIRNYDLPTETKAYGNPEELASDPDVDLVVCSVRVDKHYLTVRPSIIAGKAVFVEWPLDRNVKIATEMAQLAATHYARTIVGLQGSFSPVARKMKQLIENGSIGRVLSSHLLGGLGNSGASESSKVSYFLDREIGGNVVSIHLGHILEVFAAVLGEFKSFNSLMTISRPTKDIIDRNAGNKIVEANVPTTVPDQISVQGAVSPSGALATINLYGGKEIPGTPQLDWRIQGETGWLRVTSSNSSINVGSPDLKLEVFNGETGEVVALDRDQWNELPLAARNTARLYEAYRKNEWYPSFEWAVKRHETIEEMWKRQITPASTYVLEDQDSTVSDLQRRVMVLENLLAERTQQPLQQSPYDTFSLRSDSGPTECWPNQAGLRKIHFMKDFLHGKNSNTSFHGRSHWYPIFGQFDDVISTLETCKKTKDVGAAREYRSMKMFLKQSGDRNWCGEQHQSMILHGYIPPRDVADQLVNFYLETFEYTYRILHVPTFRKLYDEFWVTPARENLHLMAQIHSILAISASYYFQTENVPSNIMPLKEQIPLWLHCVQHWLDHAIEDKRNTFHALQVQCLLTIARQVSSADSNMVWISCGGMVRTAISAGLHRNPLSFRNMTPFHAELRRRLWATIMELDLQASLDAGKCPTLTCRDYDCDTPSNLDDDEITDPDGVSSLKSPTRFTRTSFLIALSRSLPARMEVVKLANGLNPNVSYNELLRLSADITKSFQYMPLPQSEKKPILHPSFQADFFDFLTRRFLLVIHRQVAIMGAYDPKYHFSRRVCLDSSLIMLSHFGVSTGRDGEDDHQRVPLATYCGGMFRNELLNSALSICVEMLMGKVDIETLGCSIHDQALSAMTDPSSRLPDDYLFIIIERARKMIEHWILEGHGLYSKMYMCLCTAFNSVKARYANEDPQTAVSTAICENVGNFKMRLLQRTPGIQMFDGTVAPKDTPESNVSMVENTDNCNDLPTRGCFAQSSFPDEMMRGDSEWDSNFDSWDIDWDL</sequence>
<dbReference type="AlphaFoldDB" id="V5F7U8"/>
<keyword evidence="4" id="KW-0238">DNA-binding</keyword>
<dbReference type="GO" id="GO:0008270">
    <property type="term" value="F:zinc ion binding"/>
    <property type="evidence" value="ECO:0007669"/>
    <property type="project" value="InterPro"/>
</dbReference>
<protein>
    <submittedName>
        <fullName evidence="9">Oxidoreductase</fullName>
    </submittedName>
</protein>
<evidence type="ECO:0000256" key="7">
    <source>
        <dbReference type="SAM" id="Coils"/>
    </source>
</evidence>
<dbReference type="EMBL" id="BAUL01000009">
    <property type="protein sequence ID" value="GAD91894.1"/>
    <property type="molecule type" value="Genomic_DNA"/>
</dbReference>
<dbReference type="Pfam" id="PF22685">
    <property type="entry name" value="Gal80p_C-like"/>
    <property type="match status" value="1"/>
</dbReference>
<keyword evidence="1" id="KW-0479">Metal-binding</keyword>